<feature type="region of interest" description="Disordered" evidence="5">
    <location>
        <begin position="1587"/>
        <end position="1665"/>
    </location>
</feature>
<dbReference type="InterPro" id="IPR027417">
    <property type="entry name" value="P-loop_NTPase"/>
</dbReference>
<feature type="compositionally biased region" description="Basic residues" evidence="5">
    <location>
        <begin position="226"/>
        <end position="235"/>
    </location>
</feature>
<reference evidence="7 8" key="1">
    <citation type="journal article" date="2024" name="IMA Fungus">
        <title>IMA Genome - F19 : A genome assembly and annotation guide to empower mycologists, including annotated draft genome sequences of Ceratocystis pirilliformis, Diaporthe australafricana, Fusarium ophioides, Paecilomyces lecythidis, and Sporothrix stenoceras.</title>
        <authorList>
            <person name="Aylward J."/>
            <person name="Wilson A.M."/>
            <person name="Visagie C.M."/>
            <person name="Spraker J."/>
            <person name="Barnes I."/>
            <person name="Buitendag C."/>
            <person name="Ceriani C."/>
            <person name="Del Mar Angel L."/>
            <person name="du Plessis D."/>
            <person name="Fuchs T."/>
            <person name="Gasser K."/>
            <person name="Kramer D."/>
            <person name="Li W."/>
            <person name="Munsamy K."/>
            <person name="Piso A."/>
            <person name="Price J.L."/>
            <person name="Sonnekus B."/>
            <person name="Thomas C."/>
            <person name="van der Nest A."/>
            <person name="van Dijk A."/>
            <person name="van Heerden A."/>
            <person name="van Vuuren N."/>
            <person name="Yilmaz N."/>
            <person name="Duong T.A."/>
            <person name="van der Merwe N.A."/>
            <person name="Wingfield M.J."/>
            <person name="Wingfield B.D."/>
        </authorList>
    </citation>
    <scope>NUCLEOTIDE SEQUENCE [LARGE SCALE GENOMIC DNA]</scope>
    <source>
        <strain evidence="7 8">CMW 5346</strain>
    </source>
</reference>
<dbReference type="Pfam" id="PF00004">
    <property type="entry name" value="AAA"/>
    <property type="match status" value="1"/>
</dbReference>
<dbReference type="InterPro" id="IPR041569">
    <property type="entry name" value="AAA_lid_3"/>
</dbReference>
<feature type="compositionally biased region" description="Polar residues" evidence="5">
    <location>
        <begin position="1505"/>
        <end position="1521"/>
    </location>
</feature>
<dbReference type="PANTHER" id="PTHR23069">
    <property type="entry name" value="AAA DOMAIN-CONTAINING"/>
    <property type="match status" value="1"/>
</dbReference>
<keyword evidence="8" id="KW-1185">Reference proteome</keyword>
<dbReference type="InterPro" id="IPR003960">
    <property type="entry name" value="ATPase_AAA_CS"/>
</dbReference>
<feature type="region of interest" description="Disordered" evidence="5">
    <location>
        <begin position="306"/>
        <end position="510"/>
    </location>
</feature>
<sequence>MPSKRKRDILDFDPNKSDSEDENFVPGDDGERPRRTKKKQKGQKGGPRTTPGHRRRQNRYRGSDIDEDDEEVSDDSLGEPYESESDEDDEDGEPVTTATGRRARKAAVNHLSYKESSEDEDEISDSDRDEKKTNNKKTSPTKKASATIPATPALGRPSRIVVLKTSPKKLRERLGAAEAAAPMTRRTRATTEEADGFVELTNSGRHAQPSRASRSKSPEAYAAGRQTRRASKGLKKPPAPPIEEATQEDSVVFGMNDDDDDEDDEPLTRIGSNGGDGKSLVHSQSLDKIVGDIDVAGDDELALDGAQLDEDAAGDEDYTAVNGDVVMNDDANDDDDDEDDVKPLGRRTTRLRNSIASAAAAAEDGEFTEEVAADAGDEGDQEEGGSRRLTRGSRLRKKSKSVKEQSSDFEPIDDDGSGDGGMSDSDASQKNNNTRATTGDDDSSQNSRGRRRSTRLKTGGKRSRRESDEEDAVDRDEVAMEAEELRNSSRARTRRRRRSPSIVYEETSRRRTTKVVDYSIKPLDQFLVEQEEEEEVAQTPARRRNARGGVNSSLWQRNLMSTFGPFGGGGGAGALIGGPWGTGAAGGVDSDSSDDEMNFRTANPGGAVGGAVGMTPTTGTAPAGFAAPLNLEAITGVTANAGVGKVKNQKALADADPLGVDLNVDFSKVGGLQGHINQLKEMVTLPLLYPELFLRFKVTPPRGVLFHGPPGTGKTLLARALANSVGVGGRKITFYMRKGADALSKWVGEAEKQLRLLFEEARRTQPSIIFFDEIDGLAPVRSSKQEQIHASIVSTLLALMDGMDGRGQVIVIGATNRPDNIDPALRRPGRFDREFYFPLPDLDGRRSIIDIHTKDWGLQDNFKKMLAENTKGYGGADLRALCTEAALNAIQRTYPQIYSAPDKLIVDPEKINIHATDFMLSMNRMIPSSERSAAPAWAPLPKAVAPLLDDQLDKIKKLLDDVMPRRKKTTALEEAMYEPFQDADHGFGRENMIQEFERSRTFRPRLLLTGTGGMGQSYLAAAILHHFEGVHIQSFDLPILLGDGRPLEQVIVGLFVEVKRHKPAVLYVPNVDSWYHSLPASAYMTFATMLKTIPPNDPILVLGTCECEREDIPESVLRDFFSYSSKNRFALEKPSRENRRNYFFNFLKHATKNPNDFPDPANRKKRVLEELPIAPPPPPKVKTKEELKEELRKDHLLLNLLKVQLQPIMDQIKKYKKFRQPVIAETQIQYLWQEADPNYVQPDIPTGEPRPFVISHDRDGVRGLLEKATNKFYYNLDLSTIEERLSNGFYARPKDFYHDVVSLAKDARNIGDKERLLKANELSTNVEVDVAEAEARLSQVDWDGLYQRQLKRAKEAEEKATKKKAGLAIFGAAQSSLEDDPLPIIGSDIIPPPANGDDAGAEPISEQQQMQSQARFELKPLGTSTPPSSNGFHHPHLSNGNSVPSVSSTSNGEDVAMVGSDIPVPPQWPRSSAIATQGNTQVSQVSALTGIPAGMSPSAIINEASTTKTSDPSTGPQSTQATNGHIGTTTNNHSILHGNTVSGASGGADAGDGSQIPDTQSIFGSLPSQATSSNDWVHSQMHAMVKGENDNFDGSKSVSGNGEGANGSVAGGAFSSSSQVQAPANSSQQQSPVQPLGPPPPPSQQHLQQSASRLSSQGFPMSVPDASLDPILDTILDRTSGCTVDQLEQISREIMDYIWTSRHERNRSRVINNLSKVFNSTMADMEQVQEGLASPFSQE</sequence>
<feature type="region of interest" description="Disordered" evidence="5">
    <location>
        <begin position="1380"/>
        <end position="1479"/>
    </location>
</feature>
<feature type="compositionally biased region" description="Polar residues" evidence="5">
    <location>
        <begin position="1405"/>
        <end position="1414"/>
    </location>
</feature>
<dbReference type="Gene3D" id="1.10.8.60">
    <property type="match status" value="1"/>
</dbReference>
<dbReference type="Gene3D" id="3.40.50.300">
    <property type="entry name" value="P-loop containing nucleotide triphosphate hydrolases"/>
    <property type="match status" value="2"/>
</dbReference>
<evidence type="ECO:0000313" key="7">
    <source>
        <dbReference type="EMBL" id="KAL1893191.1"/>
    </source>
</evidence>
<dbReference type="Pfam" id="PF17862">
    <property type="entry name" value="AAA_lid_3"/>
    <property type="match status" value="1"/>
</dbReference>
<dbReference type="PROSITE" id="PS00674">
    <property type="entry name" value="AAA"/>
    <property type="match status" value="1"/>
</dbReference>
<organism evidence="7 8">
    <name type="scientific">Sporothrix stenoceras</name>
    <dbReference type="NCBI Taxonomy" id="5173"/>
    <lineage>
        <taxon>Eukaryota</taxon>
        <taxon>Fungi</taxon>
        <taxon>Dikarya</taxon>
        <taxon>Ascomycota</taxon>
        <taxon>Pezizomycotina</taxon>
        <taxon>Sordariomycetes</taxon>
        <taxon>Sordariomycetidae</taxon>
        <taxon>Ophiostomatales</taxon>
        <taxon>Ophiostomataceae</taxon>
        <taxon>Sporothrix</taxon>
    </lineage>
</organism>
<dbReference type="Proteomes" id="UP001583186">
    <property type="component" value="Unassembled WGS sequence"/>
</dbReference>
<feature type="compositionally biased region" description="Polar residues" evidence="5">
    <location>
        <begin position="1469"/>
        <end position="1479"/>
    </location>
</feature>
<evidence type="ECO:0000256" key="1">
    <source>
        <dbReference type="ARBA" id="ARBA00006914"/>
    </source>
</evidence>
<feature type="compositionally biased region" description="Low complexity" evidence="5">
    <location>
        <begin position="1606"/>
        <end position="1634"/>
    </location>
</feature>
<dbReference type="InterPro" id="IPR003959">
    <property type="entry name" value="ATPase_AAA_core"/>
</dbReference>
<evidence type="ECO:0000256" key="4">
    <source>
        <dbReference type="ARBA" id="ARBA00023117"/>
    </source>
</evidence>
<name>A0ABR3YXW1_9PEZI</name>
<keyword evidence="2" id="KW-0547">Nucleotide-binding</keyword>
<feature type="compositionally biased region" description="Basic and acidic residues" evidence="5">
    <location>
        <begin position="8"/>
        <end position="18"/>
    </location>
</feature>
<keyword evidence="3" id="KW-0067">ATP-binding</keyword>
<dbReference type="EMBL" id="JAWCUI010000039">
    <property type="protein sequence ID" value="KAL1893191.1"/>
    <property type="molecule type" value="Genomic_DNA"/>
</dbReference>
<accession>A0ABR3YXW1</accession>
<feature type="compositionally biased region" description="Low complexity" evidence="5">
    <location>
        <begin position="136"/>
        <end position="147"/>
    </location>
</feature>
<protein>
    <submittedName>
        <fullName evidence="7">TAT-binding protein-like protein 7, AAA ATPase</fullName>
    </submittedName>
</protein>
<feature type="compositionally biased region" description="Polar residues" evidence="5">
    <location>
        <begin position="1556"/>
        <end position="1574"/>
    </location>
</feature>
<evidence type="ECO:0000259" key="6">
    <source>
        <dbReference type="SMART" id="SM00382"/>
    </source>
</evidence>
<dbReference type="InterPro" id="IPR045199">
    <property type="entry name" value="ATAD2-like"/>
</dbReference>
<feature type="compositionally biased region" description="Basic residues" evidence="5">
    <location>
        <begin position="388"/>
        <end position="400"/>
    </location>
</feature>
<dbReference type="InterPro" id="IPR003593">
    <property type="entry name" value="AAA+_ATPase"/>
</dbReference>
<dbReference type="SMART" id="SM00382">
    <property type="entry name" value="AAA"/>
    <property type="match status" value="2"/>
</dbReference>
<dbReference type="CDD" id="cd05491">
    <property type="entry name" value="Bromo_TBP7_like"/>
    <property type="match status" value="1"/>
</dbReference>
<feature type="domain" description="AAA+ ATPase" evidence="6">
    <location>
        <begin position="700"/>
        <end position="841"/>
    </location>
</feature>
<feature type="compositionally biased region" description="Acidic residues" evidence="5">
    <location>
        <begin position="330"/>
        <end position="340"/>
    </location>
</feature>
<feature type="compositionally biased region" description="Basic residues" evidence="5">
    <location>
        <begin position="448"/>
        <end position="464"/>
    </location>
</feature>
<feature type="compositionally biased region" description="Acidic residues" evidence="5">
    <location>
        <begin position="65"/>
        <end position="93"/>
    </location>
</feature>
<feature type="compositionally biased region" description="Basic residues" evidence="5">
    <location>
        <begin position="489"/>
        <end position="499"/>
    </location>
</feature>
<gene>
    <name evidence="7" type="primary">YTA7</name>
    <name evidence="7" type="ORF">Sste5346_006623</name>
</gene>
<feature type="compositionally biased region" description="Low complexity" evidence="5">
    <location>
        <begin position="1522"/>
        <end position="1533"/>
    </location>
</feature>
<comment type="similarity">
    <text evidence="1">Belongs to the AAA ATPase family.</text>
</comment>
<evidence type="ECO:0000256" key="2">
    <source>
        <dbReference type="ARBA" id="ARBA00022741"/>
    </source>
</evidence>
<feature type="region of interest" description="Disordered" evidence="5">
    <location>
        <begin position="530"/>
        <end position="549"/>
    </location>
</feature>
<feature type="compositionally biased region" description="Polar residues" evidence="5">
    <location>
        <begin position="1438"/>
        <end position="1452"/>
    </location>
</feature>
<feature type="compositionally biased region" description="Acidic residues" evidence="5">
    <location>
        <begin position="306"/>
        <end position="318"/>
    </location>
</feature>
<feature type="domain" description="AAA+ ATPase" evidence="6">
    <location>
        <begin position="1002"/>
        <end position="1135"/>
    </location>
</feature>
<feature type="region of interest" description="Disordered" evidence="5">
    <location>
        <begin position="1"/>
        <end position="281"/>
    </location>
</feature>
<feature type="compositionally biased region" description="Acidic residues" evidence="5">
    <location>
        <begin position="256"/>
        <end position="265"/>
    </location>
</feature>
<comment type="caution">
    <text evidence="7">The sequence shown here is derived from an EMBL/GenBank/DDBJ whole genome shotgun (WGS) entry which is preliminary data.</text>
</comment>
<feature type="region of interest" description="Disordered" evidence="5">
    <location>
        <begin position="1505"/>
        <end position="1574"/>
    </location>
</feature>
<evidence type="ECO:0000256" key="3">
    <source>
        <dbReference type="ARBA" id="ARBA00022840"/>
    </source>
</evidence>
<feature type="compositionally biased region" description="Acidic residues" evidence="5">
    <location>
        <begin position="363"/>
        <end position="383"/>
    </location>
</feature>
<evidence type="ECO:0000313" key="8">
    <source>
        <dbReference type="Proteomes" id="UP001583186"/>
    </source>
</evidence>
<feature type="compositionally biased region" description="Basic and acidic residues" evidence="5">
    <location>
        <begin position="475"/>
        <end position="487"/>
    </location>
</feature>
<dbReference type="SUPFAM" id="SSF52540">
    <property type="entry name" value="P-loop containing nucleoside triphosphate hydrolases"/>
    <property type="match status" value="2"/>
</dbReference>
<keyword evidence="4" id="KW-0103">Bromodomain</keyword>
<evidence type="ECO:0000256" key="5">
    <source>
        <dbReference type="SAM" id="MobiDB-lite"/>
    </source>
</evidence>
<proteinExistence type="inferred from homology"/>
<dbReference type="PANTHER" id="PTHR23069:SF0">
    <property type="entry name" value="TAT-BINDING HOMOLOG 7"/>
    <property type="match status" value="1"/>
</dbReference>
<feature type="compositionally biased region" description="Polar residues" evidence="5">
    <location>
        <begin position="1422"/>
        <end position="1431"/>
    </location>
</feature>